<dbReference type="InterPro" id="IPR009004">
    <property type="entry name" value="Transposase_Mu_C"/>
</dbReference>
<dbReference type="SUPFAM" id="SSF46955">
    <property type="entry name" value="Putative DNA-binding domain"/>
    <property type="match status" value="1"/>
</dbReference>
<dbReference type="InterPro" id="IPR009057">
    <property type="entry name" value="Homeodomain-like_sf"/>
</dbReference>
<sequence>MLTREWATIREMADMDLPGIPDAQAIWERAKKAGWKRPEWRNISWRPREGSGGGVEYHYQVLDRVAQLAWVTRFQDMSEANERARIADDDQRYAEEWRWFEQKHEGQKAKALTILGYLDRIERLTDSGLSVEEAVHEVRLAANLSRTTVMNWRRRVAGVPRPHWLPFLVSKCQGNPGRRALCDERALDIFKSLWLRPEKPTIAACYDDLKQIAASEGLTVPSQRTFARWMKELDPMVVTLARGGRESLKEMLPAQERDRSYMHALEAVNADGHKWDIFVLWPDGTIARPMMACWQDLYSNLILSWRIDKSENTDVIQLALGDMVEKWGIPNEAYLDNGRAFASKRLTGGAKTRFRFKVTEDEINGVMTVLGIKVHWTQVYSGRSKPIERAFGDMESRISKDVRFSGAYVGKNPLAKPENYRSRAIPLEEFLKIVSEGIQKHNARPNRNTAVCAGKKSFLDAFMESVAVHPVKRATEAQRHLWLRAGHKVTTHKKDGSIQFMRSRYYASFLAEHLGEQVAIRYDPHDLTQDIYVYSLANVMLGKASVVGSVRFNSVADAAQTAQAGRQIQKATKMILDAERKLSPSDLADLMNKSAPEPDEDLLETKLVRPFRPVPITHGNAAVAIDLDAIEDGEEEELSSVVKLRQFMRQQA</sequence>
<proteinExistence type="predicted"/>
<dbReference type="SUPFAM" id="SSF50610">
    <property type="entry name" value="mu transposase, C-terminal domain"/>
    <property type="match status" value="1"/>
</dbReference>
<dbReference type="EMBL" id="BANI01000095">
    <property type="protein sequence ID" value="GAN96798.1"/>
    <property type="molecule type" value="Genomic_DNA"/>
</dbReference>
<dbReference type="PROSITE" id="PS51702">
    <property type="entry name" value="HTH_MU"/>
    <property type="match status" value="1"/>
</dbReference>
<dbReference type="SUPFAM" id="SSF46689">
    <property type="entry name" value="Homeodomain-like"/>
    <property type="match status" value="2"/>
</dbReference>
<dbReference type="Gene3D" id="1.10.10.10">
    <property type="entry name" value="Winged helix-like DNA-binding domain superfamily/Winged helix DNA-binding domain"/>
    <property type="match status" value="1"/>
</dbReference>
<gene>
    <name evidence="2" type="ORF">Geu3261_0105_001</name>
</gene>
<dbReference type="Gene3D" id="1.10.10.60">
    <property type="entry name" value="Homeodomain-like"/>
    <property type="match status" value="2"/>
</dbReference>
<dbReference type="AlphaFoldDB" id="A0A0D6Q0I5"/>
<dbReference type="RefSeq" id="WP_082086032.1">
    <property type="nucleotide sequence ID" value="NZ_BANI01000095.1"/>
</dbReference>
<evidence type="ECO:0000313" key="3">
    <source>
        <dbReference type="Proteomes" id="UP000032675"/>
    </source>
</evidence>
<dbReference type="Pfam" id="PF02914">
    <property type="entry name" value="DDE_2"/>
    <property type="match status" value="1"/>
</dbReference>
<protein>
    <submittedName>
        <fullName evidence="2">Phage transposase</fullName>
    </submittedName>
</protein>
<dbReference type="GO" id="GO:0004803">
    <property type="term" value="F:transposase activity"/>
    <property type="evidence" value="ECO:0007669"/>
    <property type="project" value="InterPro"/>
</dbReference>
<accession>A0A0D6Q0I5</accession>
<organism evidence="2 3">
    <name type="scientific">Komagataeibacter europaeus NBRC 3261</name>
    <dbReference type="NCBI Taxonomy" id="1234669"/>
    <lineage>
        <taxon>Bacteria</taxon>
        <taxon>Pseudomonadati</taxon>
        <taxon>Pseudomonadota</taxon>
        <taxon>Alphaproteobacteria</taxon>
        <taxon>Acetobacterales</taxon>
        <taxon>Acetobacteraceae</taxon>
        <taxon>Komagataeibacter</taxon>
    </lineage>
</organism>
<dbReference type="GO" id="GO:0003677">
    <property type="term" value="F:DNA binding"/>
    <property type="evidence" value="ECO:0007669"/>
    <property type="project" value="InterPro"/>
</dbReference>
<dbReference type="Gene3D" id="3.30.420.10">
    <property type="entry name" value="Ribonuclease H-like superfamily/Ribonuclease H"/>
    <property type="match status" value="1"/>
</dbReference>
<name>A0A0D6Q0I5_KOMEU</name>
<dbReference type="InterPro" id="IPR004189">
    <property type="entry name" value="Phage_Mu_transposase"/>
</dbReference>
<dbReference type="InterPro" id="IPR012337">
    <property type="entry name" value="RNaseH-like_sf"/>
</dbReference>
<dbReference type="InterPro" id="IPR003314">
    <property type="entry name" value="Mu-type_HTH"/>
</dbReference>
<dbReference type="Pfam" id="PF09299">
    <property type="entry name" value="Mu-transpos_C"/>
    <property type="match status" value="1"/>
</dbReference>
<dbReference type="GO" id="GO:0015074">
    <property type="term" value="P:DNA integration"/>
    <property type="evidence" value="ECO:0007669"/>
    <property type="project" value="InterPro"/>
</dbReference>
<dbReference type="InterPro" id="IPR015126">
    <property type="entry name" value="Mu_I-gamma"/>
</dbReference>
<feature type="domain" description="HTH Mu-type" evidence="1">
    <location>
        <begin position="5"/>
        <end position="78"/>
    </location>
</feature>
<reference evidence="2 3" key="1">
    <citation type="submission" date="2012-11" db="EMBL/GenBank/DDBJ databases">
        <title>Whole genome sequence of Gluconacetobacter europaeus NBRC3261.</title>
        <authorList>
            <person name="Azuma Y."/>
            <person name="Higashiura N."/>
            <person name="Hirakawa H."/>
            <person name="Matsushita K."/>
        </authorList>
    </citation>
    <scope>NUCLEOTIDE SEQUENCE [LARGE SCALE GENOMIC DNA]</scope>
    <source>
        <strain evidence="2 3">NBRC 3261</strain>
    </source>
</reference>
<dbReference type="SUPFAM" id="SSF53098">
    <property type="entry name" value="Ribonuclease H-like"/>
    <property type="match status" value="1"/>
</dbReference>
<dbReference type="InterPro" id="IPR015378">
    <property type="entry name" value="Transposase-like_Mu_C"/>
</dbReference>
<dbReference type="InterPro" id="IPR036397">
    <property type="entry name" value="RNaseH_sf"/>
</dbReference>
<dbReference type="Gene3D" id="2.30.30.130">
    <property type="entry name" value="Transposase, Mu, C-terminal"/>
    <property type="match status" value="1"/>
</dbReference>
<dbReference type="GO" id="GO:0006313">
    <property type="term" value="P:DNA transposition"/>
    <property type="evidence" value="ECO:0007669"/>
    <property type="project" value="InterPro"/>
</dbReference>
<dbReference type="InterPro" id="IPR036388">
    <property type="entry name" value="WH-like_DNA-bd_sf"/>
</dbReference>
<evidence type="ECO:0000313" key="2">
    <source>
        <dbReference type="EMBL" id="GAN96798.1"/>
    </source>
</evidence>
<dbReference type="InterPro" id="IPR009061">
    <property type="entry name" value="DNA-bd_dom_put_sf"/>
</dbReference>
<comment type="caution">
    <text evidence="2">The sequence shown here is derived from an EMBL/GenBank/DDBJ whole genome shotgun (WGS) entry which is preliminary data.</text>
</comment>
<dbReference type="Proteomes" id="UP000032675">
    <property type="component" value="Unassembled WGS sequence"/>
</dbReference>
<evidence type="ECO:0000259" key="1">
    <source>
        <dbReference type="PROSITE" id="PS51702"/>
    </source>
</evidence>
<dbReference type="Pfam" id="PF09039">
    <property type="entry name" value="HTH_Tnp_Mu_2"/>
    <property type="match status" value="1"/>
</dbReference>